<protein>
    <recommendedName>
        <fullName evidence="3">C2H2-type domain-containing protein</fullName>
    </recommendedName>
</protein>
<feature type="compositionally biased region" description="Low complexity" evidence="2">
    <location>
        <begin position="1092"/>
        <end position="1118"/>
    </location>
</feature>
<dbReference type="SUPFAM" id="SSF57667">
    <property type="entry name" value="beta-beta-alpha zinc fingers"/>
    <property type="match status" value="2"/>
</dbReference>
<dbReference type="WBParaSite" id="SRDH1_61500.1">
    <property type="protein sequence ID" value="SRDH1_61500.1"/>
    <property type="gene ID" value="SRDH1_61500"/>
</dbReference>
<feature type="compositionally biased region" description="Low complexity" evidence="2">
    <location>
        <begin position="658"/>
        <end position="675"/>
    </location>
</feature>
<feature type="compositionally biased region" description="Polar residues" evidence="2">
    <location>
        <begin position="362"/>
        <end position="374"/>
    </location>
</feature>
<keyword evidence="1" id="KW-0863">Zinc-finger</keyword>
<reference evidence="4" key="1">
    <citation type="submission" date="2022-06" db="EMBL/GenBank/DDBJ databases">
        <authorList>
            <person name="Berger JAMES D."/>
            <person name="Berger JAMES D."/>
        </authorList>
    </citation>
    <scope>NUCLEOTIDE SEQUENCE [LARGE SCALE GENOMIC DNA]</scope>
</reference>
<dbReference type="PANTHER" id="PTHR12958">
    <property type="entry name" value="FRIEND OF GATA2-RELATED"/>
    <property type="match status" value="1"/>
</dbReference>
<dbReference type="PANTHER" id="PTHR12958:SF3">
    <property type="entry name" value="ZINC FINGER PROTEIN USH"/>
    <property type="match status" value="1"/>
</dbReference>
<sequence length="1390" mass="152696">MTTTSPIGLTNNELTVKLVNSDYIVSESITVDTSSSMDVDSNGTTPWDTGSILHNQSIINNDEITMKRNDLELITSYSIDSTNLIPISNSTSNNNNSNNNNNNNNNLTNTTCKMNTLSYIPPGLISIMNESKCLTVCAIGHFSIGHTWGPYLIHIGSELRQKLIAYSTEIDPDFLVTLTVKNKDSTHENANSLTVGEEHTWIRVIHETGLRSDKNEHNLDILVDPILKTITLQTRSDINPQDFLIGVVRIVSDSQKAEQTSMSSGHSSTLHNSTKSSTSTSILTSSSNNLPSTGPRRDKKCTHCGISFSNLDTLNAHMTHYCSRRPGLISSTSAGVQPSVSVSVTHSDNSTNKSTNNKFNNQRQTSSQSFGTNALGSNFPVNSSSSVSTAKYNTIAENNSESNPVNIHEENLFDSIQMSNLINPTFLNLFGVGDNTYLSQMFQNPLAYFMLPMISRLIPPINLDTQGNESNLNIPLCNQSVNHTLSPTVMKQPSSTSDKMTNNHLSDFTTKIDSSETHLSTTQFNTSNIQNNKSHNSEHLAPRVLFCPNCQQLYTSQYLSTFPPNSNKLEPFMINSGETSLMNQNIESVDNMLSSNDMVWTLSQLSSMAHRFGLILAAPLVTANGLQYIPVNLNSKLTEKHNSEKYQNNESVNGFKSTNTTTTTTTTNTNTTNNNDFQTLNNKRQCTTPISSCEFINDSLNSSNNSNNSSVTLSPSGYLTTSTNFFGNKQPESSSSLPRLNTSNILDLSANPSNPQLLNSFKLYNTINEFRDNQQQQQSYCQSQLFPQKKKEQFDMVKDSSSSSNGTLNPPNNSLLNVPCHTEDSRNDFVSLLDNQTPIENNNNVDKNLLHAFSQMLSQANGLSTNSQTIPFSFNVNQLLFMLYASLATNSMSIQSSFNLNTLMTEPVSSNVTNVISPDTISHSVNPSNSNNTLNSVAKTITDNCDNGTNNTTFMSSIHSNMYKKFISLSSIPFSPISINPLISSSSDQLINTSSNNNTLQSTFPIMTKSISTIPTGVINNIPINSSQHFTSTSPSVNKPNSTGITGTSVNDSSNNNSSSSVLNLLPALKLLGSIFPQFSTIEQNHHHHQQQQHQQHEPQIQQINTDSCSSSKQSKLSTRGINTEQLISPATSPQPTVLRPYLCKFCRTRFQAFSTFQAHQQFYCQGRKEVMKQLHTSTTNSVTSHIPTSPGNHTVLNCTTTTGSPASKRRCTTTDSLSSTGHNLNHTGSSSNNQTNSSTSSSGDEAESVKSNRLSPSGSKLSPNRNLQINQEVNTDCETDQSNSTHWEPCGATELRCSACGYVGQTPRGMKMHRKLHECNGVTSKNSKSTCEIKTENGILPKNFDINQHISNDHNSSILNNLKKLHKTTNDTNSNSNVFLDDFVKKEQF</sequence>
<feature type="compositionally biased region" description="Polar residues" evidence="2">
    <location>
        <begin position="1030"/>
        <end position="1048"/>
    </location>
</feature>
<feature type="compositionally biased region" description="Polar residues" evidence="2">
    <location>
        <begin position="645"/>
        <end position="657"/>
    </location>
</feature>
<evidence type="ECO:0000256" key="2">
    <source>
        <dbReference type="SAM" id="MobiDB-lite"/>
    </source>
</evidence>
<dbReference type="InterPro" id="IPR039746">
    <property type="entry name" value="FOG"/>
</dbReference>
<dbReference type="InterPro" id="IPR013087">
    <property type="entry name" value="Znf_C2H2_type"/>
</dbReference>
<feature type="compositionally biased region" description="Polar residues" evidence="2">
    <location>
        <begin position="1214"/>
        <end position="1227"/>
    </location>
</feature>
<dbReference type="GO" id="GO:0045944">
    <property type="term" value="P:positive regulation of transcription by RNA polymerase II"/>
    <property type="evidence" value="ECO:0007669"/>
    <property type="project" value="TreeGrafter"/>
</dbReference>
<feature type="compositionally biased region" description="Polar residues" evidence="2">
    <location>
        <begin position="331"/>
        <end position="348"/>
    </location>
</feature>
<feature type="compositionally biased region" description="Low complexity" evidence="2">
    <location>
        <begin position="349"/>
        <end position="361"/>
    </location>
</feature>
<feature type="region of interest" description="Disordered" evidence="2">
    <location>
        <begin position="1030"/>
        <end position="1057"/>
    </location>
</feature>
<feature type="region of interest" description="Disordered" evidence="2">
    <location>
        <begin position="1181"/>
        <end position="1268"/>
    </location>
</feature>
<dbReference type="SMART" id="SM00355">
    <property type="entry name" value="ZnF_C2H2"/>
    <property type="match status" value="3"/>
</dbReference>
<keyword evidence="1" id="KW-0862">Zinc</keyword>
<feature type="compositionally biased region" description="Low complexity" evidence="2">
    <location>
        <begin position="1228"/>
        <end position="1244"/>
    </location>
</feature>
<dbReference type="GO" id="GO:0005634">
    <property type="term" value="C:nucleus"/>
    <property type="evidence" value="ECO:0007669"/>
    <property type="project" value="TreeGrafter"/>
</dbReference>
<feature type="region of interest" description="Disordered" evidence="2">
    <location>
        <begin position="331"/>
        <end position="374"/>
    </location>
</feature>
<dbReference type="GO" id="GO:0030154">
    <property type="term" value="P:cell differentiation"/>
    <property type="evidence" value="ECO:0007669"/>
    <property type="project" value="TreeGrafter"/>
</dbReference>
<proteinExistence type="predicted"/>
<dbReference type="InterPro" id="IPR036236">
    <property type="entry name" value="Znf_C2H2_sf"/>
</dbReference>
<evidence type="ECO:0000313" key="4">
    <source>
        <dbReference type="Proteomes" id="UP000050792"/>
    </source>
</evidence>
<dbReference type="GO" id="GO:0008270">
    <property type="term" value="F:zinc ion binding"/>
    <property type="evidence" value="ECO:0007669"/>
    <property type="project" value="UniProtKB-KW"/>
</dbReference>
<dbReference type="GO" id="GO:0061629">
    <property type="term" value="F:RNA polymerase II-specific DNA-binding transcription factor binding"/>
    <property type="evidence" value="ECO:0007669"/>
    <property type="project" value="InterPro"/>
</dbReference>
<reference evidence="5" key="2">
    <citation type="submission" date="2023-11" db="UniProtKB">
        <authorList>
            <consortium name="WormBaseParasite"/>
        </authorList>
    </citation>
    <scope>IDENTIFICATION</scope>
</reference>
<feature type="region of interest" description="Disordered" evidence="2">
    <location>
        <begin position="1084"/>
        <end position="1123"/>
    </location>
</feature>
<name>A0AA85FRX2_9TREM</name>
<keyword evidence="1" id="KW-0479">Metal-binding</keyword>
<dbReference type="Proteomes" id="UP000050792">
    <property type="component" value="Unassembled WGS sequence"/>
</dbReference>
<feature type="region of interest" description="Disordered" evidence="2">
    <location>
        <begin position="644"/>
        <end position="676"/>
    </location>
</feature>
<accession>A0AA85FRX2</accession>
<dbReference type="PROSITE" id="PS50157">
    <property type="entry name" value="ZINC_FINGER_C2H2_2"/>
    <property type="match status" value="1"/>
</dbReference>
<evidence type="ECO:0000256" key="1">
    <source>
        <dbReference type="PROSITE-ProRule" id="PRU00042"/>
    </source>
</evidence>
<keyword evidence="4" id="KW-1185">Reference proteome</keyword>
<feature type="domain" description="C2H2-type" evidence="3">
    <location>
        <begin position="299"/>
        <end position="326"/>
    </location>
</feature>
<organism evidence="4 5">
    <name type="scientific">Schistosoma rodhaini</name>
    <dbReference type="NCBI Taxonomy" id="6188"/>
    <lineage>
        <taxon>Eukaryota</taxon>
        <taxon>Metazoa</taxon>
        <taxon>Spiralia</taxon>
        <taxon>Lophotrochozoa</taxon>
        <taxon>Platyhelminthes</taxon>
        <taxon>Trematoda</taxon>
        <taxon>Digenea</taxon>
        <taxon>Strigeidida</taxon>
        <taxon>Schistosomatoidea</taxon>
        <taxon>Schistosomatidae</taxon>
        <taxon>Schistosoma</taxon>
    </lineage>
</organism>
<feature type="compositionally biased region" description="Polar residues" evidence="2">
    <location>
        <begin position="1250"/>
        <end position="1268"/>
    </location>
</feature>
<evidence type="ECO:0000259" key="3">
    <source>
        <dbReference type="PROSITE" id="PS50157"/>
    </source>
</evidence>
<dbReference type="GO" id="GO:0000122">
    <property type="term" value="P:negative regulation of transcription by RNA polymerase II"/>
    <property type="evidence" value="ECO:0007669"/>
    <property type="project" value="TreeGrafter"/>
</dbReference>
<feature type="region of interest" description="Disordered" evidence="2">
    <location>
        <begin position="258"/>
        <end position="298"/>
    </location>
</feature>
<feature type="compositionally biased region" description="Polar residues" evidence="2">
    <location>
        <begin position="1181"/>
        <end position="1206"/>
    </location>
</feature>
<dbReference type="GO" id="GO:0007507">
    <property type="term" value="P:heart development"/>
    <property type="evidence" value="ECO:0007669"/>
    <property type="project" value="TreeGrafter"/>
</dbReference>
<evidence type="ECO:0000313" key="5">
    <source>
        <dbReference type="WBParaSite" id="SRDH1_61500.1"/>
    </source>
</evidence>
<feature type="compositionally biased region" description="Low complexity" evidence="2">
    <location>
        <begin position="267"/>
        <end position="293"/>
    </location>
</feature>